<dbReference type="Pfam" id="PF01381">
    <property type="entry name" value="HTH_3"/>
    <property type="match status" value="1"/>
</dbReference>
<dbReference type="InterPro" id="IPR010982">
    <property type="entry name" value="Lambda_DNA-bd_dom_sf"/>
</dbReference>
<accession>A0A2U3KW99</accession>
<dbReference type="AlphaFoldDB" id="A0A2U3KW99"/>
<reference evidence="3" key="1">
    <citation type="submission" date="2018-02" db="EMBL/GenBank/DDBJ databases">
        <authorList>
            <person name="Hausmann B."/>
        </authorList>
    </citation>
    <scope>NUCLEOTIDE SEQUENCE [LARGE SCALE GENOMIC DNA]</scope>
    <source>
        <strain evidence="3">Peat soil MAG SbF1</strain>
    </source>
</reference>
<dbReference type="EMBL" id="OMOF01000220">
    <property type="protein sequence ID" value="SPF43903.1"/>
    <property type="molecule type" value="Genomic_DNA"/>
</dbReference>
<dbReference type="GO" id="GO:0003677">
    <property type="term" value="F:DNA binding"/>
    <property type="evidence" value="ECO:0007669"/>
    <property type="project" value="InterPro"/>
</dbReference>
<dbReference type="PROSITE" id="PS50943">
    <property type="entry name" value="HTH_CROC1"/>
    <property type="match status" value="1"/>
</dbReference>
<organism evidence="2 3">
    <name type="scientific">Candidatus Desulfosporosinus infrequens</name>
    <dbReference type="NCBI Taxonomy" id="2043169"/>
    <lineage>
        <taxon>Bacteria</taxon>
        <taxon>Bacillati</taxon>
        <taxon>Bacillota</taxon>
        <taxon>Clostridia</taxon>
        <taxon>Eubacteriales</taxon>
        <taxon>Desulfitobacteriaceae</taxon>
        <taxon>Desulfosporosinus</taxon>
    </lineage>
</organism>
<evidence type="ECO:0000259" key="1">
    <source>
        <dbReference type="PROSITE" id="PS50943"/>
    </source>
</evidence>
<dbReference type="Gene3D" id="1.10.260.40">
    <property type="entry name" value="lambda repressor-like DNA-binding domains"/>
    <property type="match status" value="1"/>
</dbReference>
<protein>
    <recommendedName>
        <fullName evidence="1">HTH cro/C1-type domain-containing protein</fullName>
    </recommendedName>
</protein>
<dbReference type="OrthoDB" id="6386941at2"/>
<dbReference type="InterPro" id="IPR001387">
    <property type="entry name" value="Cro/C1-type_HTH"/>
</dbReference>
<evidence type="ECO:0000313" key="2">
    <source>
        <dbReference type="EMBL" id="SPF43903.1"/>
    </source>
</evidence>
<dbReference type="Proteomes" id="UP000238916">
    <property type="component" value="Unassembled WGS sequence"/>
</dbReference>
<name>A0A2U3KW99_9FIRM</name>
<evidence type="ECO:0000313" key="3">
    <source>
        <dbReference type="Proteomes" id="UP000238916"/>
    </source>
</evidence>
<feature type="domain" description="HTH cro/C1-type" evidence="1">
    <location>
        <begin position="9"/>
        <end position="63"/>
    </location>
</feature>
<proteinExistence type="predicted"/>
<dbReference type="SUPFAM" id="SSF47413">
    <property type="entry name" value="lambda repressor-like DNA-binding domains"/>
    <property type="match status" value="1"/>
</dbReference>
<sequence>MIKVKTFNLQKARIEQGYNQSEVSKKIGLNTASYSLIESGRVNPRPKTARRFCDFFEKPFSELFEVVDVSRVK</sequence>
<dbReference type="SMART" id="SM00530">
    <property type="entry name" value="HTH_XRE"/>
    <property type="match status" value="1"/>
</dbReference>
<dbReference type="CDD" id="cd00093">
    <property type="entry name" value="HTH_XRE"/>
    <property type="match status" value="1"/>
</dbReference>
<gene>
    <name evidence="2" type="ORF">SBF1_2970002</name>
</gene>